<sequence length="284" mass="31574">MKKILCPVDFSKTSNKAVEYAAQIAQHTRSSLTLLHVLHLPMIDTTESALMASQVLDEQRRVSSDKLQSLSHHLQSMLAESGGGAVDVDTKVQEAFLADAVERLVHEEGYNFIVMGTTGGGNTLEEILIGSNTESVISQVKCPVLAIPGKAQFPDIHRIVYASDYQPEDLKALRNVVDLAMVFQAEVEVVHVTHKAGADGGRHAQEFIQMLRSEFQGLDIRFQEVEHPEKDKGLKDYLSRTNSNMLAILKKRRSFFKNLFGMSLAEKMTYQTKLPLLVLHADAD</sequence>
<dbReference type="InterPro" id="IPR006015">
    <property type="entry name" value="Universal_stress_UspA"/>
</dbReference>
<evidence type="ECO:0000259" key="2">
    <source>
        <dbReference type="Pfam" id="PF00582"/>
    </source>
</evidence>
<evidence type="ECO:0000313" key="4">
    <source>
        <dbReference type="Proteomes" id="UP000272117"/>
    </source>
</evidence>
<comment type="similarity">
    <text evidence="1">Belongs to the universal stress protein A family.</text>
</comment>
<dbReference type="Proteomes" id="UP000272117">
    <property type="component" value="Unassembled WGS sequence"/>
</dbReference>
<evidence type="ECO:0000313" key="3">
    <source>
        <dbReference type="EMBL" id="RNI23010.1"/>
    </source>
</evidence>
<dbReference type="AlphaFoldDB" id="A0A3M9MBP7"/>
<dbReference type="CDD" id="cd00293">
    <property type="entry name" value="USP-like"/>
    <property type="match status" value="1"/>
</dbReference>
<dbReference type="PANTHER" id="PTHR46268">
    <property type="entry name" value="STRESS RESPONSE PROTEIN NHAX"/>
    <property type="match status" value="1"/>
</dbReference>
<dbReference type="OrthoDB" id="1522603at2"/>
<dbReference type="PANTHER" id="PTHR46268:SF6">
    <property type="entry name" value="UNIVERSAL STRESS PROTEIN UP12"/>
    <property type="match status" value="1"/>
</dbReference>
<dbReference type="EMBL" id="RJJD01000019">
    <property type="protein sequence ID" value="RNI23010.1"/>
    <property type="molecule type" value="Genomic_DNA"/>
</dbReference>
<dbReference type="PRINTS" id="PR01438">
    <property type="entry name" value="UNVRSLSTRESS"/>
</dbReference>
<comment type="caution">
    <text evidence="3">The sequence shown here is derived from an EMBL/GenBank/DDBJ whole genome shotgun (WGS) entry which is preliminary data.</text>
</comment>
<dbReference type="SUPFAM" id="SSF52402">
    <property type="entry name" value="Adenine nucleotide alpha hydrolases-like"/>
    <property type="match status" value="2"/>
</dbReference>
<dbReference type="InterPro" id="IPR006016">
    <property type="entry name" value="UspA"/>
</dbReference>
<proteinExistence type="inferred from homology"/>
<feature type="domain" description="UspA" evidence="2">
    <location>
        <begin position="1"/>
        <end position="148"/>
    </location>
</feature>
<feature type="domain" description="UspA" evidence="2">
    <location>
        <begin position="157"/>
        <end position="279"/>
    </location>
</feature>
<accession>A0A3M9MBP7</accession>
<name>A0A3M9MBP7_9BACT</name>
<evidence type="ECO:0000256" key="1">
    <source>
        <dbReference type="ARBA" id="ARBA00008791"/>
    </source>
</evidence>
<keyword evidence="4" id="KW-1185">Reference proteome</keyword>
<dbReference type="Gene3D" id="3.40.50.12370">
    <property type="match status" value="1"/>
</dbReference>
<reference evidence="3 4" key="1">
    <citation type="submission" date="2018-11" db="EMBL/GenBank/DDBJ databases">
        <title>Rufibacter latericius sp. nov., isolated from water in Baiyang Lake.</title>
        <authorList>
            <person name="Yang Y."/>
        </authorList>
    </citation>
    <scope>NUCLEOTIDE SEQUENCE [LARGE SCALE GENOMIC DNA]</scope>
    <source>
        <strain evidence="3 4">R-22-1c-1</strain>
    </source>
</reference>
<organism evidence="3 4">
    <name type="scientific">Rufibacter latericius</name>
    <dbReference type="NCBI Taxonomy" id="2487040"/>
    <lineage>
        <taxon>Bacteria</taxon>
        <taxon>Pseudomonadati</taxon>
        <taxon>Bacteroidota</taxon>
        <taxon>Cytophagia</taxon>
        <taxon>Cytophagales</taxon>
        <taxon>Hymenobacteraceae</taxon>
        <taxon>Rufibacter</taxon>
    </lineage>
</organism>
<gene>
    <name evidence="3" type="ORF">EFB08_19640</name>
</gene>
<dbReference type="Pfam" id="PF00582">
    <property type="entry name" value="Usp"/>
    <property type="match status" value="2"/>
</dbReference>
<dbReference type="RefSeq" id="WP_123128687.1">
    <property type="nucleotide sequence ID" value="NZ_RJJD01000019.1"/>
</dbReference>
<protein>
    <submittedName>
        <fullName evidence="3">Universal stress protein</fullName>
    </submittedName>
</protein>